<protein>
    <submittedName>
        <fullName evidence="2">CHAD domain-containing protein</fullName>
    </submittedName>
</protein>
<dbReference type="InterPro" id="IPR007899">
    <property type="entry name" value="CHAD_dom"/>
</dbReference>
<comment type="caution">
    <text evidence="2">The sequence shown here is derived from an EMBL/GenBank/DDBJ whole genome shotgun (WGS) entry which is preliminary data.</text>
</comment>
<dbReference type="RefSeq" id="WP_260347913.1">
    <property type="nucleotide sequence ID" value="NZ_JAOAOS010000002.1"/>
</dbReference>
<evidence type="ECO:0000313" key="2">
    <source>
        <dbReference type="EMBL" id="MFC5292627.1"/>
    </source>
</evidence>
<dbReference type="Proteomes" id="UP001595976">
    <property type="component" value="Unassembled WGS sequence"/>
</dbReference>
<gene>
    <name evidence="2" type="ORF">ACFPK2_06460</name>
</gene>
<keyword evidence="3" id="KW-1185">Reference proteome</keyword>
<feature type="domain" description="CHAD" evidence="1">
    <location>
        <begin position="22"/>
        <end position="264"/>
    </location>
</feature>
<organism evidence="2 3">
    <name type="scientific">Bosea minatitlanensis</name>
    <dbReference type="NCBI Taxonomy" id="128782"/>
    <lineage>
        <taxon>Bacteria</taxon>
        <taxon>Pseudomonadati</taxon>
        <taxon>Pseudomonadota</taxon>
        <taxon>Alphaproteobacteria</taxon>
        <taxon>Hyphomicrobiales</taxon>
        <taxon>Boseaceae</taxon>
        <taxon>Bosea</taxon>
    </lineage>
</organism>
<accession>A0ABW0F0C3</accession>
<dbReference type="Gene3D" id="1.40.20.10">
    <property type="entry name" value="CHAD domain"/>
    <property type="match status" value="1"/>
</dbReference>
<evidence type="ECO:0000313" key="3">
    <source>
        <dbReference type="Proteomes" id="UP001595976"/>
    </source>
</evidence>
<dbReference type="InterPro" id="IPR038186">
    <property type="entry name" value="CHAD_dom_sf"/>
</dbReference>
<name>A0ABW0F0C3_9HYPH</name>
<evidence type="ECO:0000259" key="1">
    <source>
        <dbReference type="SMART" id="SM00880"/>
    </source>
</evidence>
<sequence length="295" mass="32635">MAEASGAGTGGGVTMRHWARHWLRTCRRMPLRALDRLARDGIAPEQTIHEFRRLMKAWRALLKLAPAGLSQQARAVRAAAGRLRRGFGPSRDRAVIAGVLRKLCPQRLPPDDAEAAAAAAGALLREQGEAVRTELRRLSAAMAEWSLADETGDFLVRACGRSYRRARRRARKDARRMSIERLHDFRSAVVDLGCQLGFLAPAESAGLRRQAALAERLRSRLGRAIDLDMARTCLAAEAGMADGGRLMREIERRIARQRRRASKLADRLLARRPGRVRARLAAALGRHPPGRASFA</sequence>
<reference evidence="3" key="1">
    <citation type="journal article" date="2019" name="Int. J. Syst. Evol. Microbiol.">
        <title>The Global Catalogue of Microorganisms (GCM) 10K type strain sequencing project: providing services to taxonomists for standard genome sequencing and annotation.</title>
        <authorList>
            <consortium name="The Broad Institute Genomics Platform"/>
            <consortium name="The Broad Institute Genome Sequencing Center for Infectious Disease"/>
            <person name="Wu L."/>
            <person name="Ma J."/>
        </authorList>
    </citation>
    <scope>NUCLEOTIDE SEQUENCE [LARGE SCALE GENOMIC DNA]</scope>
    <source>
        <strain evidence="3">CGMCC 1.15643</strain>
    </source>
</reference>
<proteinExistence type="predicted"/>
<dbReference type="SMART" id="SM00880">
    <property type="entry name" value="CHAD"/>
    <property type="match status" value="1"/>
</dbReference>
<dbReference type="EMBL" id="JBHSLI010000002">
    <property type="protein sequence ID" value="MFC5292627.1"/>
    <property type="molecule type" value="Genomic_DNA"/>
</dbReference>
<dbReference type="Pfam" id="PF05235">
    <property type="entry name" value="CHAD"/>
    <property type="match status" value="1"/>
</dbReference>